<comment type="caution">
    <text evidence="1">The sequence shown here is derived from an EMBL/GenBank/DDBJ whole genome shotgun (WGS) entry which is preliminary data.</text>
</comment>
<accession>A0A1J5PQ90</accession>
<protein>
    <submittedName>
        <fullName evidence="1">Uncharacterized protein</fullName>
    </submittedName>
</protein>
<gene>
    <name evidence="1" type="ORF">GALL_484670</name>
</gene>
<organism evidence="1">
    <name type="scientific">mine drainage metagenome</name>
    <dbReference type="NCBI Taxonomy" id="410659"/>
    <lineage>
        <taxon>unclassified sequences</taxon>
        <taxon>metagenomes</taxon>
        <taxon>ecological metagenomes</taxon>
    </lineage>
</organism>
<sequence>MGFNFYLDEGHKLGWGTDKEKPILTEQQAMIVAIADVASAMEEIAKRLVLCKR</sequence>
<evidence type="ECO:0000313" key="1">
    <source>
        <dbReference type="EMBL" id="OIQ69927.1"/>
    </source>
</evidence>
<dbReference type="AlphaFoldDB" id="A0A1J5PQ90"/>
<reference evidence="1" key="1">
    <citation type="submission" date="2016-10" db="EMBL/GenBank/DDBJ databases">
        <title>Sequence of Gallionella enrichment culture.</title>
        <authorList>
            <person name="Poehlein A."/>
            <person name="Muehling M."/>
            <person name="Daniel R."/>
        </authorList>
    </citation>
    <scope>NUCLEOTIDE SEQUENCE</scope>
</reference>
<name>A0A1J5PQ90_9ZZZZ</name>
<proteinExistence type="predicted"/>
<dbReference type="EMBL" id="MLJW01004459">
    <property type="protein sequence ID" value="OIQ69927.1"/>
    <property type="molecule type" value="Genomic_DNA"/>
</dbReference>